<comment type="caution">
    <text evidence="6">The sequence shown here is derived from an EMBL/GenBank/DDBJ whole genome shotgun (WGS) entry which is preliminary data.</text>
</comment>
<feature type="domain" description="Flavin reductase like" evidence="5">
    <location>
        <begin position="19"/>
        <end position="174"/>
    </location>
</feature>
<dbReference type="RefSeq" id="WP_102266113.1">
    <property type="nucleotide sequence ID" value="NZ_MCSH01000015.1"/>
</dbReference>
<dbReference type="GO" id="GO:0016646">
    <property type="term" value="F:oxidoreductase activity, acting on the CH-NH group of donors, NAD or NADP as acceptor"/>
    <property type="evidence" value="ECO:0007669"/>
    <property type="project" value="UniProtKB-ARBA"/>
</dbReference>
<reference evidence="7" key="1">
    <citation type="submission" date="2016-07" db="EMBL/GenBank/DDBJ databases">
        <title>Nontailed viruses are major unrecognized killers of bacteria in the ocean.</title>
        <authorList>
            <person name="Kauffman K."/>
            <person name="Hussain F."/>
            <person name="Yang J."/>
            <person name="Arevalo P."/>
            <person name="Brown J."/>
            <person name="Cutler M."/>
            <person name="Kelly L."/>
            <person name="Polz M.F."/>
        </authorList>
    </citation>
    <scope>NUCLEOTIDE SEQUENCE [LARGE SCALE GENOMIC DNA]</scope>
    <source>
        <strain evidence="7">10N.286.55.C1</strain>
    </source>
</reference>
<dbReference type="SMART" id="SM00903">
    <property type="entry name" value="Flavin_Reduct"/>
    <property type="match status" value="1"/>
</dbReference>
<evidence type="ECO:0000256" key="2">
    <source>
        <dbReference type="ARBA" id="ARBA00022630"/>
    </source>
</evidence>
<keyword evidence="3" id="KW-0288">FMN</keyword>
<dbReference type="EMBL" id="MCSI01000150">
    <property type="protein sequence ID" value="PME59362.1"/>
    <property type="molecule type" value="Genomic_DNA"/>
</dbReference>
<name>A0A2N7BMR2_9VIBR</name>
<accession>A0A2N7BMR2</accession>
<dbReference type="InterPro" id="IPR012349">
    <property type="entry name" value="Split_barrel_FMN-bd"/>
</dbReference>
<evidence type="ECO:0000313" key="7">
    <source>
        <dbReference type="Proteomes" id="UP000235778"/>
    </source>
</evidence>
<comment type="cofactor">
    <cofactor evidence="1">
        <name>FMN</name>
        <dbReference type="ChEBI" id="CHEBI:58210"/>
    </cofactor>
</comment>
<dbReference type="Proteomes" id="UP000235778">
    <property type="component" value="Unassembled WGS sequence"/>
</dbReference>
<dbReference type="Gene3D" id="2.30.110.10">
    <property type="entry name" value="Electron Transport, Fmn-binding Protein, Chain A"/>
    <property type="match status" value="1"/>
</dbReference>
<dbReference type="SUPFAM" id="SSF50475">
    <property type="entry name" value="FMN-binding split barrel"/>
    <property type="match status" value="1"/>
</dbReference>
<dbReference type="PANTHER" id="PTHR33798:SF5">
    <property type="entry name" value="FLAVIN REDUCTASE LIKE DOMAIN-CONTAINING PROTEIN"/>
    <property type="match status" value="1"/>
</dbReference>
<keyword evidence="2" id="KW-0285">Flavoprotein</keyword>
<dbReference type="InterPro" id="IPR002563">
    <property type="entry name" value="Flavin_Rdtase-like_dom"/>
</dbReference>
<evidence type="ECO:0000256" key="1">
    <source>
        <dbReference type="ARBA" id="ARBA00001917"/>
    </source>
</evidence>
<gene>
    <name evidence="6" type="ORF">BCV30_14165</name>
</gene>
<organism evidence="6 7">
    <name type="scientific">Vibrio lentus</name>
    <dbReference type="NCBI Taxonomy" id="136468"/>
    <lineage>
        <taxon>Bacteria</taxon>
        <taxon>Pseudomonadati</taxon>
        <taxon>Pseudomonadota</taxon>
        <taxon>Gammaproteobacteria</taxon>
        <taxon>Vibrionales</taxon>
        <taxon>Vibrionaceae</taxon>
        <taxon>Vibrio</taxon>
    </lineage>
</organism>
<evidence type="ECO:0000313" key="6">
    <source>
        <dbReference type="EMBL" id="PME59362.1"/>
    </source>
</evidence>
<dbReference type="GO" id="GO:0010181">
    <property type="term" value="F:FMN binding"/>
    <property type="evidence" value="ECO:0007669"/>
    <property type="project" value="InterPro"/>
</dbReference>
<dbReference type="PANTHER" id="PTHR33798">
    <property type="entry name" value="FLAVOPROTEIN OXYGENASE"/>
    <property type="match status" value="1"/>
</dbReference>
<proteinExistence type="inferred from homology"/>
<sequence length="208" mass="22645">MNLKLDTLAPTQIYHLMTQTVVPRPIAWALTESSDQEYNLAPFSYFTPVSSNPPLLMLSVGKKPSGEIKDTTRNALETGKLVIHIASSSSAEIMTATAATLDHGDSEVTANNIELAEFEGFSLPRVKECAVAFGCTLYEVKEVGEVPQSLIFAQVETVYISEDVIDQESERLKVDALALDPLSRLGGGEYATLSNVFSVVRPKSTYPE</sequence>
<dbReference type="Pfam" id="PF01613">
    <property type="entry name" value="Flavin_Reduct"/>
    <property type="match status" value="1"/>
</dbReference>
<dbReference type="AlphaFoldDB" id="A0A2N7BMR2"/>
<protein>
    <submittedName>
        <fullName evidence="6">Protein/domain typically associated with flavoprotein oxygenase, DIM6/NTAB family protein</fullName>
    </submittedName>
</protein>
<comment type="similarity">
    <text evidence="4">Belongs to the flavoredoxin family.</text>
</comment>
<evidence type="ECO:0000256" key="4">
    <source>
        <dbReference type="ARBA" id="ARBA00038054"/>
    </source>
</evidence>
<evidence type="ECO:0000259" key="5">
    <source>
        <dbReference type="SMART" id="SM00903"/>
    </source>
</evidence>
<evidence type="ECO:0000256" key="3">
    <source>
        <dbReference type="ARBA" id="ARBA00022643"/>
    </source>
</evidence>